<organism evidence="3 4">
    <name type="scientific">Actinopolyspora biskrensis</name>
    <dbReference type="NCBI Taxonomy" id="1470178"/>
    <lineage>
        <taxon>Bacteria</taxon>
        <taxon>Bacillati</taxon>
        <taxon>Actinomycetota</taxon>
        <taxon>Actinomycetes</taxon>
        <taxon>Actinopolysporales</taxon>
        <taxon>Actinopolysporaceae</taxon>
        <taxon>Actinopolyspora</taxon>
    </lineage>
</organism>
<dbReference type="AlphaFoldDB" id="A0A852YRV7"/>
<dbReference type="Pfam" id="PF14530">
    <property type="entry name" value="DUF4439"/>
    <property type="match status" value="1"/>
</dbReference>
<dbReference type="Gene3D" id="1.20.1260.10">
    <property type="match status" value="1"/>
</dbReference>
<reference evidence="3 4" key="1">
    <citation type="submission" date="2020-07" db="EMBL/GenBank/DDBJ databases">
        <title>Genomic Encyclopedia of Type Strains, Phase III (KMG-III): the genomes of soil and plant-associated and newly described type strains.</title>
        <authorList>
            <person name="Whitman W."/>
        </authorList>
    </citation>
    <scope>NUCLEOTIDE SEQUENCE [LARGE SCALE GENOMIC DNA]</scope>
    <source>
        <strain evidence="3 4">CECT 8576</strain>
    </source>
</reference>
<gene>
    <name evidence="3" type="ORF">FHR84_001296</name>
</gene>
<dbReference type="InterPro" id="IPR029447">
    <property type="entry name" value="DUF4439"/>
</dbReference>
<sequence>MSSAELSETGERALERALGTEHAAVWLYGLAKAFANDSGVISAVDEGISAHREHRDRTRRLLRAAGSTPPPAKPAYQPPGAVTDQASAVHALIAAEQDCSVGWLAVLERSENRRLSELALDCLTGSATRATTLRLEAGERPSAPAFPGRE</sequence>
<feature type="compositionally biased region" description="Pro residues" evidence="1">
    <location>
        <begin position="68"/>
        <end position="77"/>
    </location>
</feature>
<name>A0A852YRV7_9ACTN</name>
<dbReference type="InterPro" id="IPR012347">
    <property type="entry name" value="Ferritin-like"/>
</dbReference>
<evidence type="ECO:0000313" key="3">
    <source>
        <dbReference type="EMBL" id="NYH77974.1"/>
    </source>
</evidence>
<dbReference type="SUPFAM" id="SSF47240">
    <property type="entry name" value="Ferritin-like"/>
    <property type="match status" value="1"/>
</dbReference>
<keyword evidence="4" id="KW-1185">Reference proteome</keyword>
<accession>A0A852YRV7</accession>
<evidence type="ECO:0000259" key="2">
    <source>
        <dbReference type="Pfam" id="PF14530"/>
    </source>
</evidence>
<evidence type="ECO:0000256" key="1">
    <source>
        <dbReference type="SAM" id="MobiDB-lite"/>
    </source>
</evidence>
<proteinExistence type="predicted"/>
<dbReference type="InterPro" id="IPR009078">
    <property type="entry name" value="Ferritin-like_SF"/>
</dbReference>
<dbReference type="CDD" id="cd00657">
    <property type="entry name" value="Ferritin_like"/>
    <property type="match status" value="1"/>
</dbReference>
<evidence type="ECO:0000313" key="4">
    <source>
        <dbReference type="Proteomes" id="UP000548304"/>
    </source>
</evidence>
<dbReference type="RefSeq" id="WP_179534523.1">
    <property type="nucleotide sequence ID" value="NZ_JACBYW010000002.1"/>
</dbReference>
<dbReference type="Proteomes" id="UP000548304">
    <property type="component" value="Unassembled WGS sequence"/>
</dbReference>
<feature type="domain" description="DUF4439" evidence="2">
    <location>
        <begin position="13"/>
        <end position="149"/>
    </location>
</feature>
<comment type="caution">
    <text evidence="3">The sequence shown here is derived from an EMBL/GenBank/DDBJ whole genome shotgun (WGS) entry which is preliminary data.</text>
</comment>
<dbReference type="EMBL" id="JACBYW010000002">
    <property type="protein sequence ID" value="NYH77974.1"/>
    <property type="molecule type" value="Genomic_DNA"/>
</dbReference>
<protein>
    <recommendedName>
        <fullName evidence="2">DUF4439 domain-containing protein</fullName>
    </recommendedName>
</protein>
<feature type="region of interest" description="Disordered" evidence="1">
    <location>
        <begin position="62"/>
        <end position="81"/>
    </location>
</feature>